<dbReference type="Gene3D" id="3.30.70.270">
    <property type="match status" value="1"/>
</dbReference>
<dbReference type="InterPro" id="IPR043128">
    <property type="entry name" value="Rev_trsase/Diguanyl_cyclase"/>
</dbReference>
<comment type="caution">
    <text evidence="5">The sequence shown here is derived from an EMBL/GenBank/DDBJ whole genome shotgun (WGS) entry which is preliminary data.</text>
</comment>
<reference evidence="5 6" key="1">
    <citation type="submission" date="2023-09" db="EMBL/GenBank/DDBJ databases">
        <authorList>
            <person name="Wang M."/>
        </authorList>
    </citation>
    <scope>NUCLEOTIDE SEQUENCE [LARGE SCALE GENOMIC DNA]</scope>
    <source>
        <strain evidence="5">GT-2023</strain>
        <tissue evidence="5">Liver</tissue>
    </source>
</reference>
<feature type="domain" description="Reverse transcriptase" evidence="4">
    <location>
        <begin position="1"/>
        <end position="128"/>
    </location>
</feature>
<dbReference type="InterPro" id="IPR000477">
    <property type="entry name" value="RT_dom"/>
</dbReference>
<gene>
    <name evidence="5" type="ORF">QQF64_007524</name>
</gene>
<dbReference type="InterPro" id="IPR043502">
    <property type="entry name" value="DNA/RNA_pol_sf"/>
</dbReference>
<evidence type="ECO:0000256" key="1">
    <source>
        <dbReference type="ARBA" id="ARBA00010879"/>
    </source>
</evidence>
<dbReference type="EC" id="3.1.26.4" evidence="2"/>
<protein>
    <recommendedName>
        <fullName evidence="3">Gypsy retrotransposon integrase-like protein 1</fullName>
        <ecNumber evidence="2">3.1.26.4</ecNumber>
    </recommendedName>
</protein>
<dbReference type="PROSITE" id="PS50878">
    <property type="entry name" value="RT_POL"/>
    <property type="match status" value="1"/>
</dbReference>
<name>A0ABR3ME51_9TELE</name>
<evidence type="ECO:0000256" key="2">
    <source>
        <dbReference type="ARBA" id="ARBA00012180"/>
    </source>
</evidence>
<dbReference type="Proteomes" id="UP001558613">
    <property type="component" value="Unassembled WGS sequence"/>
</dbReference>
<dbReference type="Gene3D" id="3.10.10.10">
    <property type="entry name" value="HIV Type 1 Reverse Transcriptase, subunit A, domain 1"/>
    <property type="match status" value="1"/>
</dbReference>
<dbReference type="Pfam" id="PF00078">
    <property type="entry name" value="RVT_1"/>
    <property type="match status" value="1"/>
</dbReference>
<evidence type="ECO:0000259" key="4">
    <source>
        <dbReference type="PROSITE" id="PS50878"/>
    </source>
</evidence>
<evidence type="ECO:0000313" key="5">
    <source>
        <dbReference type="EMBL" id="KAL1262259.1"/>
    </source>
</evidence>
<dbReference type="InterPro" id="IPR041588">
    <property type="entry name" value="Integrase_H2C2"/>
</dbReference>
<evidence type="ECO:0000256" key="3">
    <source>
        <dbReference type="ARBA" id="ARBA00039658"/>
    </source>
</evidence>
<dbReference type="InterPro" id="IPR050951">
    <property type="entry name" value="Retrovirus_Pol_polyprotein"/>
</dbReference>
<dbReference type="Gene3D" id="1.10.340.70">
    <property type="match status" value="1"/>
</dbReference>
<dbReference type="PANTHER" id="PTHR37984">
    <property type="entry name" value="PROTEIN CBG26694"/>
    <property type="match status" value="1"/>
</dbReference>
<sequence length="280" mass="32088">MLDSLTGAHWFSTFDLASGYNQVPVSESDHPKTAFCTPFGLFEWNWMPFGLCNAPSTFQRLMEHLFGDQRHQSVLLYLDDIIVFSSSVQQHLQRLRMVLGCLEAEGLKVKLGKCAFFWEKVRYLGHVISGQGVVIDPSKALPSRSAPDIIALQEADPVIGEALKFWRKEQYPNPQEWRLLPKPVIVLLRQWDRFVEQEGILYHKAFRPDRGEKVLQVIVPVALQSEVLTSLHQHHGHQGVERTLELARQRCYWPDMSSAVARWVQECERCQQAKDVAPVA</sequence>
<dbReference type="SUPFAM" id="SSF56672">
    <property type="entry name" value="DNA/RNA polymerases"/>
    <property type="match status" value="1"/>
</dbReference>
<dbReference type="CDD" id="cd01647">
    <property type="entry name" value="RT_LTR"/>
    <property type="match status" value="1"/>
</dbReference>
<organism evidence="5 6">
    <name type="scientific">Cirrhinus molitorella</name>
    <name type="common">mud carp</name>
    <dbReference type="NCBI Taxonomy" id="172907"/>
    <lineage>
        <taxon>Eukaryota</taxon>
        <taxon>Metazoa</taxon>
        <taxon>Chordata</taxon>
        <taxon>Craniata</taxon>
        <taxon>Vertebrata</taxon>
        <taxon>Euteleostomi</taxon>
        <taxon>Actinopterygii</taxon>
        <taxon>Neopterygii</taxon>
        <taxon>Teleostei</taxon>
        <taxon>Ostariophysi</taxon>
        <taxon>Cypriniformes</taxon>
        <taxon>Cyprinidae</taxon>
        <taxon>Labeoninae</taxon>
        <taxon>Labeonini</taxon>
        <taxon>Cirrhinus</taxon>
    </lineage>
</organism>
<evidence type="ECO:0000313" key="6">
    <source>
        <dbReference type="Proteomes" id="UP001558613"/>
    </source>
</evidence>
<keyword evidence="6" id="KW-1185">Reference proteome</keyword>
<accession>A0ABR3ME51</accession>
<dbReference type="PANTHER" id="PTHR37984:SF5">
    <property type="entry name" value="PROTEIN NYNRIN-LIKE"/>
    <property type="match status" value="1"/>
</dbReference>
<proteinExistence type="inferred from homology"/>
<dbReference type="Pfam" id="PF17921">
    <property type="entry name" value="Integrase_H2C2"/>
    <property type="match status" value="1"/>
</dbReference>
<comment type="similarity">
    <text evidence="1">Belongs to the beta type-B retroviral polymerase family. HERV class-II K(HML-2) pol subfamily.</text>
</comment>
<dbReference type="EMBL" id="JAYMGO010000014">
    <property type="protein sequence ID" value="KAL1262259.1"/>
    <property type="molecule type" value="Genomic_DNA"/>
</dbReference>